<dbReference type="SUPFAM" id="SSF53790">
    <property type="entry name" value="Tetrapyrrole methylase"/>
    <property type="match status" value="1"/>
</dbReference>
<evidence type="ECO:0000313" key="10">
    <source>
        <dbReference type="Proteomes" id="UP000629025"/>
    </source>
</evidence>
<dbReference type="PANTHER" id="PTHR45790:SF3">
    <property type="entry name" value="S-ADENOSYL-L-METHIONINE-DEPENDENT UROPORPHYRINOGEN III METHYLTRANSFERASE, CHLOROPLASTIC"/>
    <property type="match status" value="1"/>
</dbReference>
<dbReference type="InterPro" id="IPR050161">
    <property type="entry name" value="Siro_Cobalamin_biosynth"/>
</dbReference>
<feature type="domain" description="Tetrapyrrole methylase" evidence="8">
    <location>
        <begin position="44"/>
        <end position="250"/>
    </location>
</feature>
<evidence type="ECO:0000256" key="2">
    <source>
        <dbReference type="ARBA" id="ARBA00012162"/>
    </source>
</evidence>
<dbReference type="InterPro" id="IPR000878">
    <property type="entry name" value="4pyrrol_Mease"/>
</dbReference>
<name>A0ABQ1KL62_9GAMM</name>
<protein>
    <recommendedName>
        <fullName evidence="2">uroporphyrinogen-III C-methyltransferase</fullName>
        <ecNumber evidence="2">2.1.1.107</ecNumber>
    </recommendedName>
</protein>
<dbReference type="EMBL" id="BMIJ01000007">
    <property type="protein sequence ID" value="GGC03764.1"/>
    <property type="molecule type" value="Genomic_DNA"/>
</dbReference>
<dbReference type="NCBIfam" id="NF004790">
    <property type="entry name" value="PRK06136.1"/>
    <property type="match status" value="1"/>
</dbReference>
<dbReference type="InterPro" id="IPR014776">
    <property type="entry name" value="4pyrrole_Mease_sub2"/>
</dbReference>
<organism evidence="9 10">
    <name type="scientific">Marinobacterium zhoushanense</name>
    <dbReference type="NCBI Taxonomy" id="1679163"/>
    <lineage>
        <taxon>Bacteria</taxon>
        <taxon>Pseudomonadati</taxon>
        <taxon>Pseudomonadota</taxon>
        <taxon>Gammaproteobacteria</taxon>
        <taxon>Oceanospirillales</taxon>
        <taxon>Oceanospirillaceae</taxon>
        <taxon>Marinobacterium</taxon>
    </lineage>
</organism>
<dbReference type="PANTHER" id="PTHR45790">
    <property type="entry name" value="SIROHEME SYNTHASE-RELATED"/>
    <property type="match status" value="1"/>
</dbReference>
<dbReference type="InterPro" id="IPR035996">
    <property type="entry name" value="4pyrrol_Methylase_sf"/>
</dbReference>
<gene>
    <name evidence="9" type="ORF">GCM10011352_32500</name>
</gene>
<dbReference type="InterPro" id="IPR006366">
    <property type="entry name" value="CobA/CysG_C"/>
</dbReference>
<evidence type="ECO:0000256" key="7">
    <source>
        <dbReference type="ARBA" id="ARBA00025705"/>
    </source>
</evidence>
<evidence type="ECO:0000256" key="4">
    <source>
        <dbReference type="ARBA" id="ARBA00022679"/>
    </source>
</evidence>
<dbReference type="Proteomes" id="UP000629025">
    <property type="component" value="Unassembled WGS sequence"/>
</dbReference>
<dbReference type="InterPro" id="IPR014777">
    <property type="entry name" value="4pyrrole_Mease_sub1"/>
</dbReference>
<dbReference type="NCBIfam" id="TIGR01469">
    <property type="entry name" value="cobA_cysG_Cterm"/>
    <property type="match status" value="1"/>
</dbReference>
<dbReference type="EC" id="2.1.1.107" evidence="2"/>
<keyword evidence="5" id="KW-0949">S-adenosyl-L-methionine</keyword>
<dbReference type="CDD" id="cd11642">
    <property type="entry name" value="SUMT"/>
    <property type="match status" value="1"/>
</dbReference>
<evidence type="ECO:0000259" key="8">
    <source>
        <dbReference type="Pfam" id="PF00590"/>
    </source>
</evidence>
<evidence type="ECO:0000256" key="6">
    <source>
        <dbReference type="ARBA" id="ARBA00023244"/>
    </source>
</evidence>
<evidence type="ECO:0000256" key="1">
    <source>
        <dbReference type="ARBA" id="ARBA00004953"/>
    </source>
</evidence>
<keyword evidence="6" id="KW-0627">Porphyrin biosynthesis</keyword>
<proteinExistence type="predicted"/>
<comment type="pathway">
    <text evidence="1">Cofactor biosynthesis; adenosylcobalamin biosynthesis.</text>
</comment>
<accession>A0ABQ1KL62</accession>
<keyword evidence="4" id="KW-0808">Transferase</keyword>
<keyword evidence="10" id="KW-1185">Reference proteome</keyword>
<comment type="caution">
    <text evidence="9">The sequence shown here is derived from an EMBL/GenBank/DDBJ whole genome shotgun (WGS) entry which is preliminary data.</text>
</comment>
<evidence type="ECO:0000313" key="9">
    <source>
        <dbReference type="EMBL" id="GGC03764.1"/>
    </source>
</evidence>
<dbReference type="Gene3D" id="3.40.1010.10">
    <property type="entry name" value="Cobalt-precorrin-4 Transmethylase, Domain 1"/>
    <property type="match status" value="1"/>
</dbReference>
<dbReference type="Pfam" id="PF00590">
    <property type="entry name" value="TP_methylase"/>
    <property type="match status" value="1"/>
</dbReference>
<evidence type="ECO:0000256" key="3">
    <source>
        <dbReference type="ARBA" id="ARBA00022603"/>
    </source>
</evidence>
<reference evidence="10" key="1">
    <citation type="journal article" date="2019" name="Int. J. Syst. Evol. Microbiol.">
        <title>The Global Catalogue of Microorganisms (GCM) 10K type strain sequencing project: providing services to taxonomists for standard genome sequencing and annotation.</title>
        <authorList>
            <consortium name="The Broad Institute Genomics Platform"/>
            <consortium name="The Broad Institute Genome Sequencing Center for Infectious Disease"/>
            <person name="Wu L."/>
            <person name="Ma J."/>
        </authorList>
    </citation>
    <scope>NUCLEOTIDE SEQUENCE [LARGE SCALE GENOMIC DNA]</scope>
    <source>
        <strain evidence="10">CGMCC 1.15341</strain>
    </source>
</reference>
<dbReference type="Gene3D" id="3.30.950.10">
    <property type="entry name" value="Methyltransferase, Cobalt-precorrin-4 Transmethylase, Domain 2"/>
    <property type="match status" value="1"/>
</dbReference>
<evidence type="ECO:0000256" key="5">
    <source>
        <dbReference type="ARBA" id="ARBA00022691"/>
    </source>
</evidence>
<comment type="pathway">
    <text evidence="7">Porphyrin-containing compound metabolism; siroheme biosynthesis; precorrin-2 from uroporphyrinogen III: step 1/1.</text>
</comment>
<keyword evidence="3" id="KW-0489">Methyltransferase</keyword>
<sequence>MLWNTSLSLFDQLMSRITDFGSRPALHEKPASRHTNTGVEHGQVHLIGCGPGALDLLTVRAFRLIEQAEVVIYDRLVGDDILDLIPSSAQRYYVGKAAGQHSVTQARIGELMVQQAQRGKTVLRLKGGDPAIFARMAEEIDALNAAGIEWQIVPGITAASGCASAAGIPLTDRASAHQVRFITATHHASHLEHDWATLARTDQTLVFYMGLEALPEISASLQSHGLPADWPILLIENGTRDNQRNLLSTLDLVVEQAKEAQFKTPSLIIVGEVTRSAKANVLALAQSLEAA</sequence>
<dbReference type="RefSeq" id="WP_188750237.1">
    <property type="nucleotide sequence ID" value="NZ_BMIJ01000007.1"/>
</dbReference>